<keyword evidence="6" id="KW-0539">Nucleus</keyword>
<name>A0A2A6CHN4_PRIPA</name>
<evidence type="ECO:0000256" key="2">
    <source>
        <dbReference type="ARBA" id="ARBA00022473"/>
    </source>
</evidence>
<evidence type="ECO:0000256" key="3">
    <source>
        <dbReference type="ARBA" id="ARBA00022723"/>
    </source>
</evidence>
<protein>
    <submittedName>
        <fullName evidence="10">Sel-13</fullName>
    </submittedName>
</protein>
<accession>A0A2A6CHN4</accession>
<comment type="subcellular location">
    <subcellularLocation>
        <location evidence="1">Nucleus speckle</location>
    </subcellularLocation>
</comment>
<dbReference type="GO" id="GO:0008270">
    <property type="term" value="F:zinc ion binding"/>
    <property type="evidence" value="ECO:0007669"/>
    <property type="project" value="UniProtKB-KW"/>
</dbReference>
<evidence type="ECO:0000313" key="10">
    <source>
        <dbReference type="EnsemblMetazoa" id="PPA37963.1"/>
    </source>
</evidence>
<dbReference type="PANTHER" id="PTHR13278:SF0">
    <property type="entry name" value="ZINC FINGER PROTEIN 830"/>
    <property type="match status" value="1"/>
</dbReference>
<organism evidence="10 11">
    <name type="scientific">Pristionchus pacificus</name>
    <name type="common">Parasitic nematode worm</name>
    <dbReference type="NCBI Taxonomy" id="54126"/>
    <lineage>
        <taxon>Eukaryota</taxon>
        <taxon>Metazoa</taxon>
        <taxon>Ecdysozoa</taxon>
        <taxon>Nematoda</taxon>
        <taxon>Chromadorea</taxon>
        <taxon>Rhabditida</taxon>
        <taxon>Rhabditina</taxon>
        <taxon>Diplogasteromorpha</taxon>
        <taxon>Diplogasteroidea</taxon>
        <taxon>Neodiplogasteridae</taxon>
        <taxon>Pristionchus</taxon>
    </lineage>
</organism>
<reference evidence="11" key="1">
    <citation type="journal article" date="2008" name="Nat. Genet.">
        <title>The Pristionchus pacificus genome provides a unique perspective on nematode lifestyle and parasitism.</title>
        <authorList>
            <person name="Dieterich C."/>
            <person name="Clifton S.W."/>
            <person name="Schuster L.N."/>
            <person name="Chinwalla A."/>
            <person name="Delehaunty K."/>
            <person name="Dinkelacker I."/>
            <person name="Fulton L."/>
            <person name="Fulton R."/>
            <person name="Godfrey J."/>
            <person name="Minx P."/>
            <person name="Mitreva M."/>
            <person name="Roeseler W."/>
            <person name="Tian H."/>
            <person name="Witte H."/>
            <person name="Yang S.P."/>
            <person name="Wilson R.K."/>
            <person name="Sommer R.J."/>
        </authorList>
    </citation>
    <scope>NUCLEOTIDE SEQUENCE [LARGE SCALE GENOMIC DNA]</scope>
    <source>
        <strain evidence="11">PS312</strain>
    </source>
</reference>
<feature type="compositionally biased region" description="Acidic residues" evidence="8">
    <location>
        <begin position="259"/>
        <end position="272"/>
    </location>
</feature>
<keyword evidence="5" id="KW-0862">Zinc</keyword>
<evidence type="ECO:0000256" key="6">
    <source>
        <dbReference type="ARBA" id="ARBA00023242"/>
    </source>
</evidence>
<evidence type="ECO:0000259" key="9">
    <source>
        <dbReference type="Pfam" id="PF23406"/>
    </source>
</evidence>
<keyword evidence="2" id="KW-0217">Developmental protein</keyword>
<dbReference type="InterPro" id="IPR018247">
    <property type="entry name" value="EF_Hand_1_Ca_BS"/>
</dbReference>
<dbReference type="Pfam" id="PF23406">
    <property type="entry name" value="ZNF380_CC"/>
    <property type="match status" value="1"/>
</dbReference>
<dbReference type="GO" id="GO:0044773">
    <property type="term" value="P:mitotic DNA damage checkpoint signaling"/>
    <property type="evidence" value="ECO:0000318"/>
    <property type="project" value="GO_Central"/>
</dbReference>
<evidence type="ECO:0000256" key="1">
    <source>
        <dbReference type="ARBA" id="ARBA00004324"/>
    </source>
</evidence>
<evidence type="ECO:0000256" key="8">
    <source>
        <dbReference type="SAM" id="MobiDB-lite"/>
    </source>
</evidence>
<dbReference type="GO" id="GO:0033314">
    <property type="term" value="P:mitotic DNA replication checkpoint signaling"/>
    <property type="evidence" value="ECO:0000318"/>
    <property type="project" value="GO_Central"/>
</dbReference>
<dbReference type="InterPro" id="IPR059039">
    <property type="entry name" value="ZNF380_CC"/>
</dbReference>
<dbReference type="Proteomes" id="UP000005239">
    <property type="component" value="Unassembled WGS sequence"/>
</dbReference>
<dbReference type="InterPro" id="IPR040050">
    <property type="entry name" value="ZNF830-like"/>
</dbReference>
<dbReference type="EnsemblMetazoa" id="PPA37963.1">
    <property type="protein sequence ID" value="PPA37963.1"/>
    <property type="gene ID" value="WBGene00276332"/>
</dbReference>
<dbReference type="PANTHER" id="PTHR13278">
    <property type="entry name" value="ZINC FINGER PROTEIN 830"/>
    <property type="match status" value="1"/>
</dbReference>
<dbReference type="GO" id="GO:0003676">
    <property type="term" value="F:nucleic acid binding"/>
    <property type="evidence" value="ECO:0007669"/>
    <property type="project" value="InterPro"/>
</dbReference>
<keyword evidence="11" id="KW-1185">Reference proteome</keyword>
<dbReference type="PROSITE" id="PS00018">
    <property type="entry name" value="EF_HAND_1"/>
    <property type="match status" value="1"/>
</dbReference>
<gene>
    <name evidence="10" type="primary">WBGene00276332</name>
</gene>
<reference evidence="10" key="2">
    <citation type="submission" date="2022-06" db="UniProtKB">
        <authorList>
            <consortium name="EnsemblMetazoa"/>
        </authorList>
    </citation>
    <scope>IDENTIFICATION</scope>
    <source>
        <strain evidence="10">PS312</strain>
    </source>
</reference>
<feature type="coiled-coil region" evidence="7">
    <location>
        <begin position="169"/>
        <end position="203"/>
    </location>
</feature>
<keyword evidence="3" id="KW-0479">Metal-binding</keyword>
<accession>A0A8R1UVB6</accession>
<dbReference type="OrthoDB" id="77607at2759"/>
<evidence type="ECO:0000256" key="5">
    <source>
        <dbReference type="ARBA" id="ARBA00022833"/>
    </source>
</evidence>
<feature type="region of interest" description="Disordered" evidence="8">
    <location>
        <begin position="238"/>
        <end position="282"/>
    </location>
</feature>
<sequence>MSLAHLKLNPAIARETPRGEVMCLVCNMTVKPKIWTAHVVGKTHRSKVEKLKKELSNPKTAITAVKRAQEAAGESTAPVKKAKIADGSELPEDFFAPSGGSMDTQPPPALETPWHRTRQEQNEVLCGTCELLVPFRCNQYFFQIVRERKGLIEGLPQGFFDDKAKDMKVRETAEKDEQMEADYDKLMREIAEQDAEKEAVREREEDADTKQRELDYIDEQMERLKHLNEMEIKRDAILEGRKARSEAAENRARQAGAMEESDDDDGDDDVNFDDWRSMNVLR</sequence>
<dbReference type="GO" id="GO:0005634">
    <property type="term" value="C:nucleus"/>
    <property type="evidence" value="ECO:0000318"/>
    <property type="project" value="GO_Central"/>
</dbReference>
<proteinExistence type="predicted"/>
<feature type="domain" description="ZNF380 coiled-coil" evidence="9">
    <location>
        <begin position="155"/>
        <end position="235"/>
    </location>
</feature>
<evidence type="ECO:0000256" key="7">
    <source>
        <dbReference type="SAM" id="Coils"/>
    </source>
</evidence>
<keyword evidence="4" id="KW-0863">Zinc-finger</keyword>
<dbReference type="GO" id="GO:0005681">
    <property type="term" value="C:spliceosomal complex"/>
    <property type="evidence" value="ECO:0007669"/>
    <property type="project" value="InterPro"/>
</dbReference>
<evidence type="ECO:0000256" key="4">
    <source>
        <dbReference type="ARBA" id="ARBA00022771"/>
    </source>
</evidence>
<dbReference type="GO" id="GO:0033260">
    <property type="term" value="P:nuclear DNA replication"/>
    <property type="evidence" value="ECO:0000318"/>
    <property type="project" value="GO_Central"/>
</dbReference>
<feature type="compositionally biased region" description="Basic and acidic residues" evidence="8">
    <location>
        <begin position="238"/>
        <end position="252"/>
    </location>
</feature>
<evidence type="ECO:0000313" key="11">
    <source>
        <dbReference type="Proteomes" id="UP000005239"/>
    </source>
</evidence>
<dbReference type="AlphaFoldDB" id="A0A2A6CHN4"/>
<keyword evidence="7" id="KW-0175">Coiled coil</keyword>